<dbReference type="AlphaFoldDB" id="A0A087USG3"/>
<evidence type="ECO:0000313" key="1">
    <source>
        <dbReference type="EMBL" id="KFM80302.1"/>
    </source>
</evidence>
<keyword evidence="2" id="KW-1185">Reference proteome</keyword>
<evidence type="ECO:0000313" key="2">
    <source>
        <dbReference type="Proteomes" id="UP000054359"/>
    </source>
</evidence>
<dbReference type="EMBL" id="KK121351">
    <property type="protein sequence ID" value="KFM80302.1"/>
    <property type="molecule type" value="Genomic_DNA"/>
</dbReference>
<accession>A0A087USG3</accession>
<dbReference type="Proteomes" id="UP000054359">
    <property type="component" value="Unassembled WGS sequence"/>
</dbReference>
<name>A0A087USG3_STEMI</name>
<feature type="non-terminal residue" evidence="1">
    <location>
        <position position="69"/>
    </location>
</feature>
<protein>
    <submittedName>
        <fullName evidence="1">Uncharacterized protein</fullName>
    </submittedName>
</protein>
<proteinExistence type="predicted"/>
<sequence>MKSSFQDVSKPVSQIDLDSFKSDVQSALGEPFFRKLKSVEQYLGQGRSHVSFLEAISNRLKRLVRIQIR</sequence>
<organism evidence="1 2">
    <name type="scientific">Stegodyphus mimosarum</name>
    <name type="common">African social velvet spider</name>
    <dbReference type="NCBI Taxonomy" id="407821"/>
    <lineage>
        <taxon>Eukaryota</taxon>
        <taxon>Metazoa</taxon>
        <taxon>Ecdysozoa</taxon>
        <taxon>Arthropoda</taxon>
        <taxon>Chelicerata</taxon>
        <taxon>Arachnida</taxon>
        <taxon>Araneae</taxon>
        <taxon>Araneomorphae</taxon>
        <taxon>Entelegynae</taxon>
        <taxon>Eresoidea</taxon>
        <taxon>Eresidae</taxon>
        <taxon>Stegodyphus</taxon>
    </lineage>
</organism>
<reference evidence="1 2" key="1">
    <citation type="submission" date="2013-11" db="EMBL/GenBank/DDBJ databases">
        <title>Genome sequencing of Stegodyphus mimosarum.</title>
        <authorList>
            <person name="Bechsgaard J."/>
        </authorList>
    </citation>
    <scope>NUCLEOTIDE SEQUENCE [LARGE SCALE GENOMIC DNA]</scope>
</reference>
<gene>
    <name evidence="1" type="ORF">X975_23521</name>
</gene>